<dbReference type="PROSITE" id="PS50878">
    <property type="entry name" value="RT_POL"/>
    <property type="match status" value="1"/>
</dbReference>
<accession>A0A561DEW2</accession>
<protein>
    <submittedName>
        <fullName evidence="2">RNA-directed DNA polymerase</fullName>
    </submittedName>
</protein>
<dbReference type="InterPro" id="IPR003615">
    <property type="entry name" value="HNH_nuc"/>
</dbReference>
<dbReference type="Pfam" id="PF00078">
    <property type="entry name" value="RVT_1"/>
    <property type="match status" value="1"/>
</dbReference>
<dbReference type="SMART" id="SM00507">
    <property type="entry name" value="HNHc"/>
    <property type="match status" value="1"/>
</dbReference>
<dbReference type="Pfam" id="PF01844">
    <property type="entry name" value="HNH"/>
    <property type="match status" value="1"/>
</dbReference>
<dbReference type="InterPro" id="IPR043502">
    <property type="entry name" value="DNA/RNA_pol_sf"/>
</dbReference>
<dbReference type="Proteomes" id="UP000319671">
    <property type="component" value="Unassembled WGS sequence"/>
</dbReference>
<dbReference type="Pfam" id="PF13655">
    <property type="entry name" value="RVT_N"/>
    <property type="match status" value="1"/>
</dbReference>
<dbReference type="NCBIfam" id="TIGR04416">
    <property type="entry name" value="group_II_RT_mat"/>
    <property type="match status" value="1"/>
</dbReference>
<dbReference type="GO" id="GO:0004519">
    <property type="term" value="F:endonuclease activity"/>
    <property type="evidence" value="ECO:0007669"/>
    <property type="project" value="InterPro"/>
</dbReference>
<dbReference type="PANTHER" id="PTHR34047:SF10">
    <property type="entry name" value="GROUP II INTRON-ASSOCIATED OPEN READING FRAME"/>
    <property type="match status" value="1"/>
</dbReference>
<proteinExistence type="predicted"/>
<dbReference type="InterPro" id="IPR051083">
    <property type="entry name" value="GrpII_Intron_Splice-Mob/Def"/>
</dbReference>
<keyword evidence="2" id="KW-0808">Transferase</keyword>
<evidence type="ECO:0000313" key="3">
    <source>
        <dbReference type="Proteomes" id="UP000319671"/>
    </source>
</evidence>
<keyword evidence="2" id="KW-0548">Nucleotidyltransferase</keyword>
<evidence type="ECO:0000313" key="2">
    <source>
        <dbReference type="EMBL" id="TWE01936.1"/>
    </source>
</evidence>
<sequence length="588" mass="68805">MYTSIKKSALPDITDWDSINWLKISQYVEKFQQRIYHAERFGKIRKVRDLQRLLMKSQAALLLSIRRVTQINKGKRTAGVDGYKALTPYERVELYNKMKHLNINSHRPKPTYRTYIKKKNGKLRPLGIPTMKDRIYQNIARLALEPQWEARFEPTSYGFRPKRNCHDAIERIFNTIGNKKQWIFEGDFKGCFDNLNHDYILEQIKGFPAFNVVEKWLKAGFVDNKVFYVSENGTPQGGIISPLLANIALHGLESLLNISYKEEKRKTKVSFVNQTKYAVAKYADDFVIMCESEEEANNLYNKLKPYLTTRGLELAFEKTKVTHIENGFDFLGFNIRKYKTHNGSKVLIKPSKDSIKVAKKKITDKTRQFYGKNVQVLVSTLNPIIIGTANYWSPSVAKEVFAEMDSHIWKTQYKFLRRLHPKKSGRWISQRYYKPDKTGQSKSKWILTDPITNNQLKRMSWTPIVRHVQIKYNYSPFNKYLKGYFEKRDIKEFDKNNVAYRQKLAKKQKYKCSLCTHSITDGSEGLETHHKIPKVKGGSNEYKNLELVHISCHLEYHKVFPAKGETPNDIQLRRVKRYIKGKKLSGLI</sequence>
<feature type="domain" description="Reverse transcriptase" evidence="1">
    <location>
        <begin position="97"/>
        <end position="335"/>
    </location>
</feature>
<dbReference type="Gene3D" id="1.10.30.50">
    <property type="match status" value="1"/>
</dbReference>
<dbReference type="InterPro" id="IPR013597">
    <property type="entry name" value="Mat_intron_G2"/>
</dbReference>
<gene>
    <name evidence="2" type="ORF">FB550_105306</name>
</gene>
<keyword evidence="2" id="KW-0695">RNA-directed DNA polymerase</keyword>
<reference evidence="2 3" key="1">
    <citation type="submission" date="2019-06" db="EMBL/GenBank/DDBJ databases">
        <title>Sorghum-associated microbial communities from plants grown in Nebraska, USA.</title>
        <authorList>
            <person name="Schachtman D."/>
        </authorList>
    </citation>
    <scope>NUCLEOTIDE SEQUENCE [LARGE SCALE GENOMIC DNA]</scope>
    <source>
        <strain evidence="2 3">2482</strain>
    </source>
</reference>
<dbReference type="InterPro" id="IPR002711">
    <property type="entry name" value="HNH"/>
</dbReference>
<comment type="caution">
    <text evidence="2">The sequence shown here is derived from an EMBL/GenBank/DDBJ whole genome shotgun (WGS) entry which is preliminary data.</text>
</comment>
<dbReference type="Pfam" id="PF08388">
    <property type="entry name" value="GIIM"/>
    <property type="match status" value="1"/>
</dbReference>
<dbReference type="RefSeq" id="WP_144565394.1">
    <property type="nucleotide sequence ID" value="NZ_VIVN01000005.1"/>
</dbReference>
<dbReference type="GO" id="GO:0003964">
    <property type="term" value="F:RNA-directed DNA polymerase activity"/>
    <property type="evidence" value="ECO:0007669"/>
    <property type="project" value="UniProtKB-KW"/>
</dbReference>
<dbReference type="AlphaFoldDB" id="A0A561DEW2"/>
<name>A0A561DEW2_9BACI</name>
<dbReference type="SUPFAM" id="SSF56672">
    <property type="entry name" value="DNA/RNA polymerases"/>
    <property type="match status" value="1"/>
</dbReference>
<dbReference type="InterPro" id="IPR030931">
    <property type="entry name" value="Group_II_RT_mat"/>
</dbReference>
<dbReference type="CDD" id="cd00085">
    <property type="entry name" value="HNHc"/>
    <property type="match status" value="1"/>
</dbReference>
<evidence type="ECO:0000259" key="1">
    <source>
        <dbReference type="PROSITE" id="PS50878"/>
    </source>
</evidence>
<dbReference type="CDD" id="cd01651">
    <property type="entry name" value="RT_G2_intron"/>
    <property type="match status" value="1"/>
</dbReference>
<dbReference type="InterPro" id="IPR025960">
    <property type="entry name" value="RVT_N"/>
</dbReference>
<dbReference type="PANTHER" id="PTHR34047">
    <property type="entry name" value="NUCLEAR INTRON MATURASE 1, MITOCHONDRIAL-RELATED"/>
    <property type="match status" value="1"/>
</dbReference>
<keyword evidence="3" id="KW-1185">Reference proteome</keyword>
<dbReference type="GO" id="GO:0008270">
    <property type="term" value="F:zinc ion binding"/>
    <property type="evidence" value="ECO:0007669"/>
    <property type="project" value="InterPro"/>
</dbReference>
<dbReference type="EMBL" id="VIVN01000005">
    <property type="protein sequence ID" value="TWE01936.1"/>
    <property type="molecule type" value="Genomic_DNA"/>
</dbReference>
<dbReference type="InterPro" id="IPR000477">
    <property type="entry name" value="RT_dom"/>
</dbReference>
<organism evidence="2 3">
    <name type="scientific">Neobacillus bataviensis</name>
    <dbReference type="NCBI Taxonomy" id="220685"/>
    <lineage>
        <taxon>Bacteria</taxon>
        <taxon>Bacillati</taxon>
        <taxon>Bacillota</taxon>
        <taxon>Bacilli</taxon>
        <taxon>Bacillales</taxon>
        <taxon>Bacillaceae</taxon>
        <taxon>Neobacillus</taxon>
    </lineage>
</organism>
<dbReference type="GO" id="GO:0003676">
    <property type="term" value="F:nucleic acid binding"/>
    <property type="evidence" value="ECO:0007669"/>
    <property type="project" value="InterPro"/>
</dbReference>